<reference evidence="2" key="1">
    <citation type="submission" date="2020-05" db="EMBL/GenBank/DDBJ databases">
        <authorList>
            <person name="Chiriac C."/>
            <person name="Salcher M."/>
            <person name="Ghai R."/>
            <person name="Kavagutti S V."/>
        </authorList>
    </citation>
    <scope>NUCLEOTIDE SEQUENCE</scope>
</reference>
<dbReference type="EMBL" id="CAFBMK010000233">
    <property type="protein sequence ID" value="CAB4939850.1"/>
    <property type="molecule type" value="Genomic_DNA"/>
</dbReference>
<accession>A0A6J7J9Q4</accession>
<evidence type="ECO:0000259" key="1">
    <source>
        <dbReference type="Pfam" id="PF12695"/>
    </source>
</evidence>
<dbReference type="Pfam" id="PF12695">
    <property type="entry name" value="Abhydrolase_5"/>
    <property type="match status" value="1"/>
</dbReference>
<organism evidence="2">
    <name type="scientific">freshwater metagenome</name>
    <dbReference type="NCBI Taxonomy" id="449393"/>
    <lineage>
        <taxon>unclassified sequences</taxon>
        <taxon>metagenomes</taxon>
        <taxon>ecological metagenomes</taxon>
    </lineage>
</organism>
<protein>
    <submittedName>
        <fullName evidence="2">Unannotated protein</fullName>
    </submittedName>
</protein>
<name>A0A6J7J9Q4_9ZZZZ</name>
<proteinExistence type="predicted"/>
<feature type="domain" description="Alpha/beta hydrolase fold-5" evidence="1">
    <location>
        <begin position="100"/>
        <end position="186"/>
    </location>
</feature>
<dbReference type="InterPro" id="IPR029058">
    <property type="entry name" value="AB_hydrolase_fold"/>
</dbReference>
<dbReference type="Gene3D" id="3.40.50.1820">
    <property type="entry name" value="alpha/beta hydrolase"/>
    <property type="match status" value="1"/>
</dbReference>
<evidence type="ECO:0000313" key="2">
    <source>
        <dbReference type="EMBL" id="CAB4939850.1"/>
    </source>
</evidence>
<sequence length="225" mass="24198">MELEPRLIETHVPDEPDGVVLVLHGGAARREAVAVSPTQLSVVRMIPIARRIARRGRGRLAVYRLLNTQRGWDTGHTPVDDARWALDEIARRLGGTLPTCVVGHSLGGRAALLTADHPGVRSVVALAPWVYPDDLPRGADDRRFLIVHGDHDVIARAERSAAVAKALGRTADVGYVTIEGGKHAMLRHHARFDGLAAEFAVTTLLGEPAGDVLGRIEAGEAWVAV</sequence>
<dbReference type="InterPro" id="IPR029059">
    <property type="entry name" value="AB_hydrolase_5"/>
</dbReference>
<dbReference type="SUPFAM" id="SSF53474">
    <property type="entry name" value="alpha/beta-Hydrolases"/>
    <property type="match status" value="1"/>
</dbReference>
<gene>
    <name evidence="2" type="ORF">UFOPK3564_02881</name>
</gene>
<dbReference type="AlphaFoldDB" id="A0A6J7J9Q4"/>